<evidence type="ECO:0000256" key="1">
    <source>
        <dbReference type="ARBA" id="ARBA00006484"/>
    </source>
</evidence>
<accession>A0A418XVF3</accession>
<dbReference type="GO" id="GO:0016020">
    <property type="term" value="C:membrane"/>
    <property type="evidence" value="ECO:0007669"/>
    <property type="project" value="TreeGrafter"/>
</dbReference>
<evidence type="ECO:0000256" key="3">
    <source>
        <dbReference type="RuleBase" id="RU000363"/>
    </source>
</evidence>
<dbReference type="Gene3D" id="3.40.50.720">
    <property type="entry name" value="NAD(P)-binding Rossmann-like Domain"/>
    <property type="match status" value="1"/>
</dbReference>
<name>A0A418XVF3_9GAMM</name>
<dbReference type="PRINTS" id="PR00080">
    <property type="entry name" value="SDRFAMILY"/>
</dbReference>
<evidence type="ECO:0000313" key="5">
    <source>
        <dbReference type="Proteomes" id="UP000283734"/>
    </source>
</evidence>
<dbReference type="RefSeq" id="WP_119918286.1">
    <property type="nucleotide sequence ID" value="NZ_QYYA01000004.1"/>
</dbReference>
<sequence length="267" mass="29122">MTKTVLITGGAGGIGREFCKLFNNDGYNIVVFSLLQDELDQLGNDLKAQRNDVVYHGVQMDLSQPDAAERIVQWLDQENITLDVLVNNVGFGMMGEHVEQDTRKLERMLTLNNILLSKLCMLVGAKMKARGQGKIMNIGSLAGFCPMPFFAAYSASKAFVINLSASLQEELKPYGVQVTCFCPSTTKTAFLDTAQSAHKSSSGITQFVSAQIATPEEVAAAGYKALNAGKRYALPGLSVTLQSIWIRMMPLRAMASFVYKQSVNKSS</sequence>
<dbReference type="AlphaFoldDB" id="A0A418XVF3"/>
<dbReference type="InterPro" id="IPR020904">
    <property type="entry name" value="Sc_DH/Rdtase_CS"/>
</dbReference>
<keyword evidence="5" id="KW-1185">Reference proteome</keyword>
<dbReference type="PROSITE" id="PS00061">
    <property type="entry name" value="ADH_SHORT"/>
    <property type="match status" value="1"/>
</dbReference>
<dbReference type="SUPFAM" id="SSF51735">
    <property type="entry name" value="NAD(P)-binding Rossmann-fold domains"/>
    <property type="match status" value="1"/>
</dbReference>
<protein>
    <submittedName>
        <fullName evidence="4">SDR family NAD(P)-dependent oxidoreductase</fullName>
    </submittedName>
</protein>
<dbReference type="Proteomes" id="UP000283734">
    <property type="component" value="Unassembled WGS sequence"/>
</dbReference>
<dbReference type="OrthoDB" id="7301144at2"/>
<dbReference type="PANTHER" id="PTHR44196:SF2">
    <property type="entry name" value="SHORT-CHAIN DEHYDROGENASE-RELATED"/>
    <property type="match status" value="1"/>
</dbReference>
<dbReference type="PRINTS" id="PR00081">
    <property type="entry name" value="GDHRDH"/>
</dbReference>
<comment type="caution">
    <text evidence="4">The sequence shown here is derived from an EMBL/GenBank/DDBJ whole genome shotgun (WGS) entry which is preliminary data.</text>
</comment>
<dbReference type="PIRSF" id="PIRSF000126">
    <property type="entry name" value="11-beta-HSD1"/>
    <property type="match status" value="1"/>
</dbReference>
<dbReference type="Pfam" id="PF00106">
    <property type="entry name" value="adh_short"/>
    <property type="match status" value="1"/>
</dbReference>
<comment type="similarity">
    <text evidence="1 3">Belongs to the short-chain dehydrogenases/reductases (SDR) family.</text>
</comment>
<evidence type="ECO:0000256" key="2">
    <source>
        <dbReference type="ARBA" id="ARBA00023002"/>
    </source>
</evidence>
<organism evidence="4 5">
    <name type="scientific">Alcanivorax profundi</name>
    <dbReference type="NCBI Taxonomy" id="2338368"/>
    <lineage>
        <taxon>Bacteria</taxon>
        <taxon>Pseudomonadati</taxon>
        <taxon>Pseudomonadota</taxon>
        <taxon>Gammaproteobacteria</taxon>
        <taxon>Oceanospirillales</taxon>
        <taxon>Alcanivoracaceae</taxon>
        <taxon>Alcanivorax</taxon>
    </lineage>
</organism>
<dbReference type="InterPro" id="IPR036291">
    <property type="entry name" value="NAD(P)-bd_dom_sf"/>
</dbReference>
<gene>
    <name evidence="4" type="ORF">D4A39_12865</name>
</gene>
<dbReference type="EMBL" id="QYYA01000004">
    <property type="protein sequence ID" value="RJG16715.1"/>
    <property type="molecule type" value="Genomic_DNA"/>
</dbReference>
<dbReference type="PANTHER" id="PTHR44196">
    <property type="entry name" value="DEHYDROGENASE/REDUCTASE SDR FAMILY MEMBER 7B"/>
    <property type="match status" value="1"/>
</dbReference>
<keyword evidence="2" id="KW-0560">Oxidoreductase</keyword>
<reference evidence="4 5" key="1">
    <citation type="submission" date="2018-09" db="EMBL/GenBank/DDBJ databases">
        <title>Alcanivorax profundi sp. nov., isolated from 1000 m-depth seawater of the Mariana Trench.</title>
        <authorList>
            <person name="Liu J."/>
        </authorList>
    </citation>
    <scope>NUCLEOTIDE SEQUENCE [LARGE SCALE GENOMIC DNA]</scope>
    <source>
        <strain evidence="4 5">MTEO17</strain>
    </source>
</reference>
<proteinExistence type="inferred from homology"/>
<dbReference type="GO" id="GO:0016491">
    <property type="term" value="F:oxidoreductase activity"/>
    <property type="evidence" value="ECO:0007669"/>
    <property type="project" value="UniProtKB-KW"/>
</dbReference>
<dbReference type="CDD" id="cd05233">
    <property type="entry name" value="SDR_c"/>
    <property type="match status" value="1"/>
</dbReference>
<evidence type="ECO:0000313" key="4">
    <source>
        <dbReference type="EMBL" id="RJG16715.1"/>
    </source>
</evidence>
<dbReference type="InterPro" id="IPR002347">
    <property type="entry name" value="SDR_fam"/>
</dbReference>